<keyword evidence="7" id="KW-1185">Reference proteome</keyword>
<reference evidence="6 7" key="1">
    <citation type="submission" date="2016-08" db="EMBL/GenBank/DDBJ databases">
        <authorList>
            <person name="Seilhamer J.J."/>
        </authorList>
    </citation>
    <scope>NUCLEOTIDE SEQUENCE [LARGE SCALE GENOMIC DNA]</scope>
    <source>
        <strain evidence="6">M3/6</strain>
    </source>
</reference>
<dbReference type="SMART" id="SM00342">
    <property type="entry name" value="HTH_ARAC"/>
    <property type="match status" value="1"/>
</dbReference>
<proteinExistence type="predicted"/>
<accession>A0A1R3T9D5</accession>
<dbReference type="AlphaFoldDB" id="A0A1R3T9D5"/>
<feature type="transmembrane region" description="Helical" evidence="4">
    <location>
        <begin position="226"/>
        <end position="245"/>
    </location>
</feature>
<feature type="transmembrane region" description="Helical" evidence="4">
    <location>
        <begin position="65"/>
        <end position="82"/>
    </location>
</feature>
<dbReference type="PROSITE" id="PS01124">
    <property type="entry name" value="HTH_ARAC_FAMILY_2"/>
    <property type="match status" value="1"/>
</dbReference>
<organism evidence="6 7">
    <name type="scientific">Proteiniphilum saccharofermentans</name>
    <dbReference type="NCBI Taxonomy" id="1642647"/>
    <lineage>
        <taxon>Bacteria</taxon>
        <taxon>Pseudomonadati</taxon>
        <taxon>Bacteroidota</taxon>
        <taxon>Bacteroidia</taxon>
        <taxon>Bacteroidales</taxon>
        <taxon>Dysgonomonadaceae</taxon>
        <taxon>Proteiniphilum</taxon>
    </lineage>
</organism>
<dbReference type="RefSeq" id="WP_076930034.1">
    <property type="nucleotide sequence ID" value="NZ_LT605205.1"/>
</dbReference>
<evidence type="ECO:0000256" key="3">
    <source>
        <dbReference type="ARBA" id="ARBA00023163"/>
    </source>
</evidence>
<feature type="transmembrane region" description="Helical" evidence="4">
    <location>
        <begin position="196"/>
        <end position="214"/>
    </location>
</feature>
<dbReference type="EMBL" id="LT605205">
    <property type="protein sequence ID" value="SCD20184.1"/>
    <property type="molecule type" value="Genomic_DNA"/>
</dbReference>
<keyword evidence="4" id="KW-1133">Transmembrane helix</keyword>
<dbReference type="PROSITE" id="PS00041">
    <property type="entry name" value="HTH_ARAC_FAMILY_1"/>
    <property type="match status" value="1"/>
</dbReference>
<dbReference type="InterPro" id="IPR018060">
    <property type="entry name" value="HTH_AraC"/>
</dbReference>
<dbReference type="STRING" id="1642647.PSM36_1362"/>
<feature type="transmembrane region" description="Helical" evidence="4">
    <location>
        <begin position="6"/>
        <end position="23"/>
    </location>
</feature>
<evidence type="ECO:0000313" key="6">
    <source>
        <dbReference type="EMBL" id="SCD20184.1"/>
    </source>
</evidence>
<dbReference type="Gene3D" id="1.10.10.60">
    <property type="entry name" value="Homeodomain-like"/>
    <property type="match status" value="2"/>
</dbReference>
<keyword evidence="3" id="KW-0804">Transcription</keyword>
<evidence type="ECO:0000256" key="2">
    <source>
        <dbReference type="ARBA" id="ARBA00023125"/>
    </source>
</evidence>
<dbReference type="GO" id="GO:0043565">
    <property type="term" value="F:sequence-specific DNA binding"/>
    <property type="evidence" value="ECO:0007669"/>
    <property type="project" value="InterPro"/>
</dbReference>
<dbReference type="SUPFAM" id="SSF46689">
    <property type="entry name" value="Homeodomain-like"/>
    <property type="match status" value="1"/>
</dbReference>
<evidence type="ECO:0000256" key="4">
    <source>
        <dbReference type="SAM" id="Phobius"/>
    </source>
</evidence>
<feature type="domain" description="HTH araC/xylS-type" evidence="5">
    <location>
        <begin position="284"/>
        <end position="388"/>
    </location>
</feature>
<dbReference type="Pfam" id="PF12833">
    <property type="entry name" value="HTH_18"/>
    <property type="match status" value="1"/>
</dbReference>
<keyword evidence="1" id="KW-0805">Transcription regulation</keyword>
<dbReference type="InterPro" id="IPR018062">
    <property type="entry name" value="HTH_AraC-typ_CS"/>
</dbReference>
<gene>
    <name evidence="6" type="ORF">PSM36_1362</name>
</gene>
<dbReference type="PANTHER" id="PTHR43280">
    <property type="entry name" value="ARAC-FAMILY TRANSCRIPTIONAL REGULATOR"/>
    <property type="match status" value="1"/>
</dbReference>
<dbReference type="PANTHER" id="PTHR43280:SF29">
    <property type="entry name" value="ARAC-FAMILY TRANSCRIPTIONAL REGULATOR"/>
    <property type="match status" value="1"/>
</dbReference>
<evidence type="ECO:0000259" key="5">
    <source>
        <dbReference type="PROSITE" id="PS01124"/>
    </source>
</evidence>
<protein>
    <recommendedName>
        <fullName evidence="5">HTH araC/xylS-type domain-containing protein</fullName>
    </recommendedName>
</protein>
<evidence type="ECO:0000313" key="7">
    <source>
        <dbReference type="Proteomes" id="UP000187464"/>
    </source>
</evidence>
<keyword evidence="4" id="KW-0472">Membrane</keyword>
<feature type="transmembrane region" description="Helical" evidence="4">
    <location>
        <begin position="94"/>
        <end position="116"/>
    </location>
</feature>
<dbReference type="KEGG" id="psac:PSM36_1362"/>
<dbReference type="InterPro" id="IPR009057">
    <property type="entry name" value="Homeodomain-like_sf"/>
</dbReference>
<keyword evidence="4" id="KW-0812">Transmembrane</keyword>
<dbReference type="Proteomes" id="UP000187464">
    <property type="component" value="Chromosome I"/>
</dbReference>
<feature type="transmembrane region" description="Helical" evidence="4">
    <location>
        <begin position="35"/>
        <end position="53"/>
    </location>
</feature>
<sequence>MTHYFFTVMPLFVVFFWLILFLLDIKKNGVAKRFLTLFLGVALVNYLAHWFYFNNNYSVYRLLDSVWVFTSLAVYPLYYYYIRLLTVDLKLDWKWGWILVPAILLSFFSAVLYLLMSPAELDVFTHEVLYHNREYRAGYPLLVRLQAMRLVLFKVIFAMEVLLTLYFGLRLIRLFNEKVHAFYSNVENREISKIRTLLFFLVLTALISLVSNLVGKHFFSDHPSLLALPSLAHSMALFGISYVGYRQHFSIRDLCKDQQDGECCCSVESESEAMTGMEYDLLFSKLETLFEENQIFKNPELRLNDVAQELGTNRTYLSRLIRHRRDTTFCDFVNDYRVRYAEAVLSSPEHFRLTIDEVAFNSGFSGSSSFYRAFVKKNGIPPGKFRKQV</sequence>
<name>A0A1R3T9D5_9BACT</name>
<evidence type="ECO:0000256" key="1">
    <source>
        <dbReference type="ARBA" id="ARBA00023015"/>
    </source>
</evidence>
<dbReference type="GO" id="GO:0003700">
    <property type="term" value="F:DNA-binding transcription factor activity"/>
    <property type="evidence" value="ECO:0007669"/>
    <property type="project" value="InterPro"/>
</dbReference>
<keyword evidence="2" id="KW-0238">DNA-binding</keyword>
<feature type="transmembrane region" description="Helical" evidence="4">
    <location>
        <begin position="151"/>
        <end position="175"/>
    </location>
</feature>